<dbReference type="OrthoDB" id="9796962at2"/>
<proteinExistence type="predicted"/>
<name>A0A2A4B3N5_9SPHN</name>
<dbReference type="Proteomes" id="UP000218366">
    <property type="component" value="Unassembled WGS sequence"/>
</dbReference>
<dbReference type="PANTHER" id="PTHR36302">
    <property type="entry name" value="BLR7088 PROTEIN"/>
    <property type="match status" value="1"/>
</dbReference>
<dbReference type="InterPro" id="IPR007410">
    <property type="entry name" value="LpqE-like"/>
</dbReference>
<dbReference type="InterPro" id="IPR036182">
    <property type="entry name" value="PCuAC_sf"/>
</dbReference>
<dbReference type="SUPFAM" id="SSF110087">
    <property type="entry name" value="DR1885-like metal-binding protein"/>
    <property type="match status" value="1"/>
</dbReference>
<feature type="signal peptide" evidence="1">
    <location>
        <begin position="1"/>
        <end position="21"/>
    </location>
</feature>
<dbReference type="InterPro" id="IPR058248">
    <property type="entry name" value="Lxx211020-like"/>
</dbReference>
<keyword evidence="3" id="KW-1185">Reference proteome</keyword>
<dbReference type="Gene3D" id="2.60.40.1890">
    <property type="entry name" value="PCu(A)C copper chaperone"/>
    <property type="match status" value="1"/>
</dbReference>
<gene>
    <name evidence="2" type="ORF">COC42_14235</name>
</gene>
<reference evidence="2 3" key="1">
    <citation type="submission" date="2017-09" db="EMBL/GenBank/DDBJ databases">
        <title>Sphingomonas spermidinifaciens 9NM-10, whole genome shotgun sequence.</title>
        <authorList>
            <person name="Feng G."/>
            <person name="Zhu H."/>
        </authorList>
    </citation>
    <scope>NUCLEOTIDE SEQUENCE [LARGE SCALE GENOMIC DNA]</scope>
    <source>
        <strain evidence="2 3">9NM-10</strain>
    </source>
</reference>
<dbReference type="AlphaFoldDB" id="A0A2A4B3N5"/>
<accession>A0A2A4B3N5</accession>
<evidence type="ECO:0000256" key="1">
    <source>
        <dbReference type="SAM" id="SignalP"/>
    </source>
</evidence>
<evidence type="ECO:0008006" key="4">
    <source>
        <dbReference type="Google" id="ProtNLM"/>
    </source>
</evidence>
<dbReference type="PROSITE" id="PS51257">
    <property type="entry name" value="PROKAR_LIPOPROTEIN"/>
    <property type="match status" value="1"/>
</dbReference>
<feature type="chain" id="PRO_5012381590" description="Copper chaperone PCu(A)C" evidence="1">
    <location>
        <begin position="22"/>
        <end position="152"/>
    </location>
</feature>
<sequence length="152" mass="15787">MTMRCGIWCRLSALAAAALLAGCDGGSGQPRAEGAWVRLPAVAGRPAAAYVTLRGGREAVKLKTMQVPAARRVELHRSMSDGGMMSMTPIDRIDVPAGGTVSLEPGGMHAMLFDLDPALKAGGTTRMTLMFDRAPAIELEATLVAPGGAKPE</sequence>
<dbReference type="EMBL" id="NWMW01000002">
    <property type="protein sequence ID" value="PCD02562.1"/>
    <property type="molecule type" value="Genomic_DNA"/>
</dbReference>
<comment type="caution">
    <text evidence="2">The sequence shown here is derived from an EMBL/GenBank/DDBJ whole genome shotgun (WGS) entry which is preliminary data.</text>
</comment>
<organism evidence="2 3">
    <name type="scientific">Sphingomonas spermidinifaciens</name>
    <dbReference type="NCBI Taxonomy" id="1141889"/>
    <lineage>
        <taxon>Bacteria</taxon>
        <taxon>Pseudomonadati</taxon>
        <taxon>Pseudomonadota</taxon>
        <taxon>Alphaproteobacteria</taxon>
        <taxon>Sphingomonadales</taxon>
        <taxon>Sphingomonadaceae</taxon>
        <taxon>Sphingomonas</taxon>
    </lineage>
</organism>
<dbReference type="PANTHER" id="PTHR36302:SF1">
    <property type="entry name" value="COPPER CHAPERONE PCU(A)C"/>
    <property type="match status" value="1"/>
</dbReference>
<dbReference type="Pfam" id="PF04314">
    <property type="entry name" value="PCuAC"/>
    <property type="match status" value="1"/>
</dbReference>
<keyword evidence="1" id="KW-0732">Signal</keyword>
<evidence type="ECO:0000313" key="3">
    <source>
        <dbReference type="Proteomes" id="UP000218366"/>
    </source>
</evidence>
<protein>
    <recommendedName>
        <fullName evidence="4">Copper chaperone PCu(A)C</fullName>
    </recommendedName>
</protein>
<evidence type="ECO:0000313" key="2">
    <source>
        <dbReference type="EMBL" id="PCD02562.1"/>
    </source>
</evidence>